<dbReference type="Proteomes" id="UP000196531">
    <property type="component" value="Unassembled WGS sequence"/>
</dbReference>
<gene>
    <name evidence="2" type="ORF">A9Q84_07415</name>
</gene>
<dbReference type="InterPro" id="IPR037278">
    <property type="entry name" value="ARFGAP/RecO"/>
</dbReference>
<evidence type="ECO:0000313" key="3">
    <source>
        <dbReference type="Proteomes" id="UP000196531"/>
    </source>
</evidence>
<reference evidence="3" key="1">
    <citation type="journal article" date="2017" name="Proc. Natl. Acad. Sci. U.S.A.">
        <title>Simulation of Deepwater Horizon oil plume reveals substrate specialization within a complex community of hydrocarbon-degraders.</title>
        <authorList>
            <person name="Hu P."/>
            <person name="Dubinsky E.A."/>
            <person name="Probst A.J."/>
            <person name="Wang J."/>
            <person name="Sieber C.M.K."/>
            <person name="Tom L.M."/>
            <person name="Gardinali P."/>
            <person name="Banfield J.F."/>
            <person name="Atlas R.M."/>
            <person name="Andersen G.L."/>
        </authorList>
    </citation>
    <scope>NUCLEOTIDE SEQUENCE [LARGE SCALE GENOMIC DNA]</scope>
</reference>
<dbReference type="AlphaFoldDB" id="A0A1Y5F9K0"/>
<dbReference type="InterPro" id="IPR012340">
    <property type="entry name" value="NA-bd_OB-fold"/>
</dbReference>
<dbReference type="EMBL" id="MAAO01000006">
    <property type="protein sequence ID" value="OUR96181.1"/>
    <property type="molecule type" value="Genomic_DNA"/>
</dbReference>
<evidence type="ECO:0000313" key="2">
    <source>
        <dbReference type="EMBL" id="OUR96181.1"/>
    </source>
</evidence>
<dbReference type="Gene3D" id="2.40.50.140">
    <property type="entry name" value="Nucleic acid-binding proteins"/>
    <property type="match status" value="1"/>
</dbReference>
<name>A0A1Y5F9K0_9BACT</name>
<dbReference type="SUPFAM" id="SSF57863">
    <property type="entry name" value="ArfGap/RecO-like zinc finger"/>
    <property type="match status" value="1"/>
</dbReference>
<keyword evidence="1" id="KW-0233">DNA recombination</keyword>
<protein>
    <submittedName>
        <fullName evidence="2">Uncharacterized protein</fullName>
    </submittedName>
</protein>
<proteinExistence type="predicted"/>
<comment type="caution">
    <text evidence="2">The sequence shown here is derived from an EMBL/GenBank/DDBJ whole genome shotgun (WGS) entry which is preliminary data.</text>
</comment>
<evidence type="ECO:0000256" key="1">
    <source>
        <dbReference type="ARBA" id="ARBA00023172"/>
    </source>
</evidence>
<accession>A0A1Y5F9K0</accession>
<organism evidence="2 3">
    <name type="scientific">Halobacteriovorax marinus</name>
    <dbReference type="NCBI Taxonomy" id="97084"/>
    <lineage>
        <taxon>Bacteria</taxon>
        <taxon>Pseudomonadati</taxon>
        <taxon>Bdellovibrionota</taxon>
        <taxon>Bacteriovoracia</taxon>
        <taxon>Bacteriovoracales</taxon>
        <taxon>Halobacteriovoraceae</taxon>
        <taxon>Halobacteriovorax</taxon>
    </lineage>
</organism>
<dbReference type="GO" id="GO:0006310">
    <property type="term" value="P:DNA recombination"/>
    <property type="evidence" value="ECO:0007669"/>
    <property type="project" value="UniProtKB-KW"/>
</dbReference>
<sequence length="267" mass="30536">MITKVEGIILSKTPFKDRHLICRLLLRSGEKISAIFYGGQGGGTKKKSSFLELGHLVKLELTRAKANAEIFSVKEWTLSWHHNEIRTNHKAFYLLCFFLEVTDKLAVEANLFDDLYDDRPSLESMFKVLSNAIFYLEKRTTLSGDNFSVDLFVFLAKTLIDQGVFPERTHCVLSGHELVDVTEMTLLNEQGGFADASCINSDMLDSKVNARDSKNLWSFLCQTAINKYDYFESLETIPKEFSNSLIDYLCYQIQMNRADFKSLSLIF</sequence>